<accession>A0A1M7UHM4</accession>
<proteinExistence type="predicted"/>
<sequence length="580" mass="65836">MKVLFFSPIAFFSVHSVPEALVADALTKAGHEVVFVRCDGLFKRCCLAMSDVPFEDEETKSRRCDECRASRDSIAAEFKLPSLAIEEFLLPEEASRAAQATRELTPNDYLEFKIDGIPLGKFALYEFWLNHKLSSANIPPALWPEYLARLHNVLLAFYAMRRVLAYHRPDRVVTYNSLYSLNRTVCSLADTSNIPHFMLHAGRHHKFRLQQMTVFKGIANYSLINRLPTAEKYRAIPCTTKQVDIINEHVRELLNATSLWVYSIKSDKSHSQRLLDHFGIRAGQKVLLAIMRSGDERLAAGYAGVEHFEAQPIFSDQYEWLTWLIEYARANSEYSIIFRVHPREFPNKREQVTSQNAVRFSALLKDIDLPENFHVNLPEDQLSLHDLFKITDVVLNNTSTAALEASLFGIPVVGIGDEVFGFDLSLQEEPASIPEYIEKIRVAASQGWSFARVIAAYRWLNYVNSEVSIDISDGYRPSDLSARPWVRFAGKLERVAKRKLGLKPGLPEVRGRPAVLKNAAQLTYAIINDDVSHIGIYPVAECADERLEARKIAEAYQSLMNSIRNSDDALFLSKYSRLVS</sequence>
<protein>
    <recommendedName>
        <fullName evidence="3">Capsule polysaccharide biosynthesis protein</fullName>
    </recommendedName>
</protein>
<reference evidence="2" key="1">
    <citation type="submission" date="2016-11" db="EMBL/GenBank/DDBJ databases">
        <authorList>
            <person name="Varghese N."/>
            <person name="Submissions S."/>
        </authorList>
    </citation>
    <scope>NUCLEOTIDE SEQUENCE [LARGE SCALE GENOMIC DNA]</scope>
    <source>
        <strain evidence="2">GAS401</strain>
    </source>
</reference>
<evidence type="ECO:0008006" key="3">
    <source>
        <dbReference type="Google" id="ProtNLM"/>
    </source>
</evidence>
<evidence type="ECO:0000313" key="2">
    <source>
        <dbReference type="Proteomes" id="UP000184096"/>
    </source>
</evidence>
<dbReference type="Proteomes" id="UP000184096">
    <property type="component" value="Chromosome I"/>
</dbReference>
<dbReference type="RefSeq" id="WP_072822046.1">
    <property type="nucleotide sequence ID" value="NZ_LT670849.1"/>
</dbReference>
<evidence type="ECO:0000313" key="1">
    <source>
        <dbReference type="EMBL" id="SHN82377.1"/>
    </source>
</evidence>
<organism evidence="1 2">
    <name type="scientific">Bradyrhizobium erythrophlei</name>
    <dbReference type="NCBI Taxonomy" id="1437360"/>
    <lineage>
        <taxon>Bacteria</taxon>
        <taxon>Pseudomonadati</taxon>
        <taxon>Pseudomonadota</taxon>
        <taxon>Alphaproteobacteria</taxon>
        <taxon>Hyphomicrobiales</taxon>
        <taxon>Nitrobacteraceae</taxon>
        <taxon>Bradyrhizobium</taxon>
    </lineage>
</organism>
<dbReference type="OrthoDB" id="581047at2"/>
<gene>
    <name evidence="1" type="ORF">SAMN05444170_5094</name>
</gene>
<dbReference type="EMBL" id="LT670849">
    <property type="protein sequence ID" value="SHN82377.1"/>
    <property type="molecule type" value="Genomic_DNA"/>
</dbReference>
<dbReference type="AlphaFoldDB" id="A0A1M7UHM4"/>
<name>A0A1M7UHM4_9BRAD</name>
<dbReference type="SUPFAM" id="SSF53756">
    <property type="entry name" value="UDP-Glycosyltransferase/glycogen phosphorylase"/>
    <property type="match status" value="1"/>
</dbReference>
<keyword evidence="2" id="KW-1185">Reference proteome</keyword>